<name>A0A1W2TCA7_ROSNE</name>
<evidence type="ECO:0000256" key="5">
    <source>
        <dbReference type="PROSITE-ProRule" id="PRU01240"/>
    </source>
</evidence>
<dbReference type="SUPFAM" id="SSF52743">
    <property type="entry name" value="Subtilisin-like"/>
    <property type="match status" value="1"/>
</dbReference>
<feature type="region of interest" description="Disordered" evidence="6">
    <location>
        <begin position="260"/>
        <end position="288"/>
    </location>
</feature>
<dbReference type="OMA" id="DENDWIC"/>
<dbReference type="Gene3D" id="3.40.50.200">
    <property type="entry name" value="Peptidase S8/S53 domain"/>
    <property type="match status" value="1"/>
</dbReference>
<feature type="domain" description="DUF7580" evidence="8">
    <location>
        <begin position="194"/>
        <end position="538"/>
    </location>
</feature>
<dbReference type="PRINTS" id="PR00723">
    <property type="entry name" value="SUBTILISIN"/>
</dbReference>
<evidence type="ECO:0000256" key="6">
    <source>
        <dbReference type="SAM" id="MobiDB-lite"/>
    </source>
</evidence>
<dbReference type="PANTHER" id="PTHR43806:SF11">
    <property type="entry name" value="CEREVISIN-RELATED"/>
    <property type="match status" value="1"/>
</dbReference>
<dbReference type="GO" id="GO:0004252">
    <property type="term" value="F:serine-type endopeptidase activity"/>
    <property type="evidence" value="ECO:0007669"/>
    <property type="project" value="UniProtKB-UniRule"/>
</dbReference>
<dbReference type="InterPro" id="IPR050131">
    <property type="entry name" value="Peptidase_S8_subtilisin-like"/>
</dbReference>
<dbReference type="OrthoDB" id="206201at2759"/>
<feature type="active site" description="Charge relay system" evidence="5">
    <location>
        <position position="877"/>
    </location>
</feature>
<feature type="active site" description="Charge relay system" evidence="5">
    <location>
        <position position="722"/>
    </location>
</feature>
<keyword evidence="4 5" id="KW-0720">Serine protease</keyword>
<dbReference type="PROSITE" id="PS51892">
    <property type="entry name" value="SUBTILASE"/>
    <property type="match status" value="1"/>
</dbReference>
<dbReference type="InterPro" id="IPR056002">
    <property type="entry name" value="DUF7580"/>
</dbReference>
<proteinExistence type="inferred from homology"/>
<dbReference type="Proteomes" id="UP000054516">
    <property type="component" value="Unassembled WGS sequence"/>
</dbReference>
<organism evidence="9">
    <name type="scientific">Rosellinia necatrix</name>
    <name type="common">White root-rot fungus</name>
    <dbReference type="NCBI Taxonomy" id="77044"/>
    <lineage>
        <taxon>Eukaryota</taxon>
        <taxon>Fungi</taxon>
        <taxon>Dikarya</taxon>
        <taxon>Ascomycota</taxon>
        <taxon>Pezizomycotina</taxon>
        <taxon>Sordariomycetes</taxon>
        <taxon>Xylariomycetidae</taxon>
        <taxon>Xylariales</taxon>
        <taxon>Xylariaceae</taxon>
        <taxon>Rosellinia</taxon>
    </lineage>
</organism>
<comment type="similarity">
    <text evidence="1 5">Belongs to the peptidase S8 family.</text>
</comment>
<keyword evidence="2 5" id="KW-0645">Protease</keyword>
<dbReference type="InterPro" id="IPR036852">
    <property type="entry name" value="Peptidase_S8/S53_dom_sf"/>
</dbReference>
<dbReference type="InterPro" id="IPR000209">
    <property type="entry name" value="Peptidase_S8/S53_dom"/>
</dbReference>
<evidence type="ECO:0000256" key="2">
    <source>
        <dbReference type="ARBA" id="ARBA00022670"/>
    </source>
</evidence>
<evidence type="ECO:0000256" key="4">
    <source>
        <dbReference type="ARBA" id="ARBA00022825"/>
    </source>
</evidence>
<dbReference type="EMBL" id="DF977458">
    <property type="protein sequence ID" value="GAP85568.1"/>
    <property type="molecule type" value="Genomic_DNA"/>
</dbReference>
<evidence type="ECO:0000259" key="8">
    <source>
        <dbReference type="Pfam" id="PF24476"/>
    </source>
</evidence>
<evidence type="ECO:0000259" key="7">
    <source>
        <dbReference type="Pfam" id="PF00082"/>
    </source>
</evidence>
<dbReference type="GO" id="GO:0006508">
    <property type="term" value="P:proteolysis"/>
    <property type="evidence" value="ECO:0007669"/>
    <property type="project" value="UniProtKB-KW"/>
</dbReference>
<sequence>MNCYNELFTSEAWMIIQELRDCVKKISNQNELDAAPGTDPVASNLELVNYLDLFKAKLQMLLSLVILDRKYLEEDTSSPERPGAIAACLGTLCDHLENIANGSLTMPTNAPARETDSTSRYPNLATIIGCLKTVSGSYDIRTIFNLPTGKAARESYDAVRSCYVDLSRADRLPQSTHAVGFLHDEPLSNTLIGSQHREYAGKVFDIVLRQFRKCTNAPGFEHEVLVEAVGSTDESLAEPTKLDWFFMCPQIGKWKEIQCRPMPGNRRTRKKPATTSHDRTTAKRSQSESLHLCQELGESWWLNRRLRVQSDEEGFFLDVEDGIGSYDTLGRNLTGSETRSLDKLITKGAFKPIHPKNYKSHPYRFNHPEKRLLALKLASNILTFAGWKHTFKAWDSKHIRFFRAGDRKYDKTTALLTCFLGQDSKEFLDMSYVERPVIFTAFARLLLEIEYGTKFKVNLAERYQDGWNKLREFLCNAEQYGVPGNRQYLDAVAACLHFEVLYKHEYKIRNAAGRHEDGFVITRRLIRQKVLSKLLSHDVKSLSAVNNNRKRPANKPETEGDNFFALATEKTEPVPVNSLGNCTKRARWDNDRADQETLKAQGLYLDHAQDPGGNDVVSNFDMATQDTTNNSRSGIGDMVLASKELSPESWLGWIDRINDEITEYDAEQKVRIAVLDTGCDPKSSRAHWFKAKPEQTERVGNGNWRDFVGTAKQPVDDDQQGHGTSVVSLLLRTARCADVFVGRIAKSAQDLHLAGDKIAEAIEYAAREWDVDIVTMSFGFATRHEPIHMAIRAAEDVRGRRIIFFAAAANEGANRDEMFPAYLPAVISVRATDHFGSFASAFDPPPTVSNSSSPLYGTLGLNVPYSWPSPEVRSGCSMATPIMAGMVSLVFQLAACHGMDKGCQAKLRTLEGVQQLLADIAVRRGDNRYYVYLLRLFDGQRNWEMNWVQRIEVAMRKLPW</sequence>
<evidence type="ECO:0000313" key="9">
    <source>
        <dbReference type="EMBL" id="GAP85568.1"/>
    </source>
</evidence>
<dbReference type="PANTHER" id="PTHR43806">
    <property type="entry name" value="PEPTIDASE S8"/>
    <property type="match status" value="1"/>
</dbReference>
<feature type="domain" description="Peptidase S8/S53" evidence="7">
    <location>
        <begin position="668"/>
        <end position="893"/>
    </location>
</feature>
<keyword evidence="10" id="KW-1185">Reference proteome</keyword>
<protein>
    <submittedName>
        <fullName evidence="9">Putative serine protease</fullName>
    </submittedName>
</protein>
<evidence type="ECO:0000256" key="3">
    <source>
        <dbReference type="ARBA" id="ARBA00022801"/>
    </source>
</evidence>
<feature type="active site" description="Charge relay system" evidence="5">
    <location>
        <position position="676"/>
    </location>
</feature>
<dbReference type="Pfam" id="PF24476">
    <property type="entry name" value="DUF7580"/>
    <property type="match status" value="1"/>
</dbReference>
<evidence type="ECO:0000256" key="1">
    <source>
        <dbReference type="ARBA" id="ARBA00011073"/>
    </source>
</evidence>
<dbReference type="Pfam" id="PF00082">
    <property type="entry name" value="Peptidase_S8"/>
    <property type="match status" value="1"/>
</dbReference>
<accession>A0A1W2TCA7</accession>
<keyword evidence="3 5" id="KW-0378">Hydrolase</keyword>
<dbReference type="InterPro" id="IPR015500">
    <property type="entry name" value="Peptidase_S8_subtilisin-rel"/>
</dbReference>
<dbReference type="STRING" id="77044.A0A1W2TCA7"/>
<evidence type="ECO:0000313" key="10">
    <source>
        <dbReference type="Proteomes" id="UP000054516"/>
    </source>
</evidence>
<reference evidence="9" key="1">
    <citation type="submission" date="2016-03" db="EMBL/GenBank/DDBJ databases">
        <title>Draft genome sequence of Rosellinia necatrix.</title>
        <authorList>
            <person name="Kanematsu S."/>
        </authorList>
    </citation>
    <scope>NUCLEOTIDE SEQUENCE [LARGE SCALE GENOMIC DNA]</scope>
    <source>
        <strain evidence="9">W97</strain>
    </source>
</reference>
<dbReference type="AlphaFoldDB" id="A0A1W2TCA7"/>
<gene>
    <name evidence="9" type="ORF">SAMD00023353_1301760</name>
</gene>
<dbReference type="CDD" id="cd00306">
    <property type="entry name" value="Peptidases_S8_S53"/>
    <property type="match status" value="1"/>
</dbReference>